<gene>
    <name evidence="1" type="ORF">PIIN_08758</name>
</gene>
<dbReference type="EMBL" id="CAFZ01000355">
    <property type="protein sequence ID" value="CCA74789.1"/>
    <property type="molecule type" value="Genomic_DNA"/>
</dbReference>
<dbReference type="OrthoDB" id="3365698at2759"/>
<accession>G4TTZ6</accession>
<protein>
    <submittedName>
        <fullName evidence="1">Uncharacterized protein</fullName>
    </submittedName>
</protein>
<organism evidence="1 2">
    <name type="scientific">Serendipita indica (strain DSM 11827)</name>
    <name type="common">Root endophyte fungus</name>
    <name type="synonym">Piriformospora indica</name>
    <dbReference type="NCBI Taxonomy" id="1109443"/>
    <lineage>
        <taxon>Eukaryota</taxon>
        <taxon>Fungi</taxon>
        <taxon>Dikarya</taxon>
        <taxon>Basidiomycota</taxon>
        <taxon>Agaricomycotina</taxon>
        <taxon>Agaricomycetes</taxon>
        <taxon>Sebacinales</taxon>
        <taxon>Serendipitaceae</taxon>
        <taxon>Serendipita</taxon>
    </lineage>
</organism>
<dbReference type="InterPro" id="IPR032675">
    <property type="entry name" value="LRR_dom_sf"/>
</dbReference>
<sequence length="674" mass="76030">MENDPMHRFPPEISATILLYASSGPFFSEKIYTISSKCLLELTCISSSWMNLIISTPVLWTDIVLDVCSTEDALAIVAVHLTLSRSSPLFIIFPKQTSGDQSFQRVFDQLSGHTDRIQSLYVDSEFTLSTFYQVLGPLRNLTFLRCRRGNSYKPIRESTVNFINCHSGLKEIQNVTLTPTILKSRWSCRLSMVTTSADVRVRDLIAVPGKFSALKTIVFHPKSQRNCPPGRVEPLSLPSCTQVRTWNLKMSGDDLQLQQDMDIFLSAVSDSLETLKTRLDIEVLPLLLPRLAQLQCLQRVVLDIVPTLKGFEPPVLMPPSLAQVLVINISGGRSSGWSQNLVAMVKSSFPHVKQLTLGGWRTEILLELLSQDTLSQLTTVSLGFPTQPLGPSFSLSSTIQKLTLDVQGGDINQCRSTNVTTLNIHYKHSSSQDSPPVDLSNWPNLKALQINRLSYAVQWHIRRFEFLRKIDLGHSTADLAQYEGSRLIYHLAAYPEAFPSLRKLKLQPYIEWDIFFIMLESRNSSRKTSAASRIKSVTFTSRIPGDFADLISKLLQGTGEDVDSLSKFSFSWMGNMDIIQDMSLPGCRQCHKSLLYCKTPWVRGLGAEDSKPPPMSAYETENDKIISTWPSREEEWASYVAWQITLPRSRSRYCQDIKPSQVIRIRSFGHHIET</sequence>
<dbReference type="Proteomes" id="UP000007148">
    <property type="component" value="Unassembled WGS sequence"/>
</dbReference>
<evidence type="ECO:0000313" key="2">
    <source>
        <dbReference type="Proteomes" id="UP000007148"/>
    </source>
</evidence>
<reference evidence="1 2" key="1">
    <citation type="journal article" date="2011" name="PLoS Pathog.">
        <title>Endophytic Life Strategies Decoded by Genome and Transcriptome Analyses of the Mutualistic Root Symbiont Piriformospora indica.</title>
        <authorList>
            <person name="Zuccaro A."/>
            <person name="Lahrmann U."/>
            <person name="Guldener U."/>
            <person name="Langen G."/>
            <person name="Pfiffi S."/>
            <person name="Biedenkopf D."/>
            <person name="Wong P."/>
            <person name="Samans B."/>
            <person name="Grimm C."/>
            <person name="Basiewicz M."/>
            <person name="Murat C."/>
            <person name="Martin F."/>
            <person name="Kogel K.H."/>
        </authorList>
    </citation>
    <scope>NUCLEOTIDE SEQUENCE [LARGE SCALE GENOMIC DNA]</scope>
    <source>
        <strain evidence="1 2">DSM 11827</strain>
    </source>
</reference>
<dbReference type="Gene3D" id="3.80.10.10">
    <property type="entry name" value="Ribonuclease Inhibitor"/>
    <property type="match status" value="1"/>
</dbReference>
<proteinExistence type="predicted"/>
<dbReference type="HOGENOM" id="CLU_015287_1_0_1"/>
<name>G4TTZ6_SERID</name>
<dbReference type="InParanoid" id="G4TTZ6"/>
<dbReference type="SUPFAM" id="SSF52047">
    <property type="entry name" value="RNI-like"/>
    <property type="match status" value="1"/>
</dbReference>
<keyword evidence="2" id="KW-1185">Reference proteome</keyword>
<dbReference type="AlphaFoldDB" id="G4TTZ6"/>
<evidence type="ECO:0000313" key="1">
    <source>
        <dbReference type="EMBL" id="CCA74789.1"/>
    </source>
</evidence>
<comment type="caution">
    <text evidence="1">The sequence shown here is derived from an EMBL/GenBank/DDBJ whole genome shotgun (WGS) entry which is preliminary data.</text>
</comment>